<dbReference type="PROSITE" id="PS50043">
    <property type="entry name" value="HTH_LUXR_2"/>
    <property type="match status" value="1"/>
</dbReference>
<dbReference type="Pfam" id="PF00072">
    <property type="entry name" value="Response_reg"/>
    <property type="match status" value="1"/>
</dbReference>
<evidence type="ECO:0000259" key="7">
    <source>
        <dbReference type="PROSITE" id="PS50043"/>
    </source>
</evidence>
<dbReference type="SUPFAM" id="SSF52172">
    <property type="entry name" value="CheY-like"/>
    <property type="match status" value="1"/>
</dbReference>
<dbReference type="PANTHER" id="PTHR43214">
    <property type="entry name" value="TWO-COMPONENT RESPONSE REGULATOR"/>
    <property type="match status" value="1"/>
</dbReference>
<evidence type="ECO:0000259" key="8">
    <source>
        <dbReference type="PROSITE" id="PS50110"/>
    </source>
</evidence>
<evidence type="ECO:0000256" key="2">
    <source>
        <dbReference type="ARBA" id="ARBA00023015"/>
    </source>
</evidence>
<accession>A0A1C4X1P2</accession>
<dbReference type="PRINTS" id="PR00038">
    <property type="entry name" value="HTHLUXR"/>
</dbReference>
<evidence type="ECO:0000256" key="6">
    <source>
        <dbReference type="SAM" id="MobiDB-lite"/>
    </source>
</evidence>
<dbReference type="GO" id="GO:0006355">
    <property type="term" value="P:regulation of DNA-templated transcription"/>
    <property type="evidence" value="ECO:0007669"/>
    <property type="project" value="InterPro"/>
</dbReference>
<dbReference type="Gene3D" id="3.40.50.2300">
    <property type="match status" value="1"/>
</dbReference>
<dbReference type="InterPro" id="IPR016032">
    <property type="entry name" value="Sig_transdc_resp-reg_C-effctor"/>
</dbReference>
<evidence type="ECO:0000256" key="1">
    <source>
        <dbReference type="ARBA" id="ARBA00022553"/>
    </source>
</evidence>
<dbReference type="CDD" id="cd17535">
    <property type="entry name" value="REC_NarL-like"/>
    <property type="match status" value="1"/>
</dbReference>
<evidence type="ECO:0000256" key="5">
    <source>
        <dbReference type="PROSITE-ProRule" id="PRU00169"/>
    </source>
</evidence>
<feature type="region of interest" description="Disordered" evidence="6">
    <location>
        <begin position="217"/>
        <end position="237"/>
    </location>
</feature>
<dbReference type="InterPro" id="IPR011006">
    <property type="entry name" value="CheY-like_superfamily"/>
</dbReference>
<dbReference type="SUPFAM" id="SSF46894">
    <property type="entry name" value="C-terminal effector domain of the bipartite response regulators"/>
    <property type="match status" value="1"/>
</dbReference>
<dbReference type="GO" id="GO:0000160">
    <property type="term" value="P:phosphorelay signal transduction system"/>
    <property type="evidence" value="ECO:0007669"/>
    <property type="project" value="InterPro"/>
</dbReference>
<dbReference type="Proteomes" id="UP000198228">
    <property type="component" value="Chromosome I"/>
</dbReference>
<name>A0A1C4X1P2_9ACTN</name>
<dbReference type="Pfam" id="PF00196">
    <property type="entry name" value="GerE"/>
    <property type="match status" value="1"/>
</dbReference>
<dbReference type="PROSITE" id="PS50110">
    <property type="entry name" value="RESPONSE_REGULATORY"/>
    <property type="match status" value="1"/>
</dbReference>
<feature type="modified residue" description="4-aspartylphosphate" evidence="5">
    <location>
        <position position="52"/>
    </location>
</feature>
<feature type="domain" description="HTH luxR-type" evidence="7">
    <location>
        <begin position="144"/>
        <end position="214"/>
    </location>
</feature>
<organism evidence="9 10">
    <name type="scientific">Micromonospora purpureochromogenes</name>
    <dbReference type="NCBI Taxonomy" id="47872"/>
    <lineage>
        <taxon>Bacteria</taxon>
        <taxon>Bacillati</taxon>
        <taxon>Actinomycetota</taxon>
        <taxon>Actinomycetes</taxon>
        <taxon>Micromonosporales</taxon>
        <taxon>Micromonosporaceae</taxon>
        <taxon>Micromonospora</taxon>
    </lineage>
</organism>
<keyword evidence="4" id="KW-0804">Transcription</keyword>
<dbReference type="InterPro" id="IPR058245">
    <property type="entry name" value="NreC/VraR/RcsB-like_REC"/>
</dbReference>
<dbReference type="GO" id="GO:0003677">
    <property type="term" value="F:DNA binding"/>
    <property type="evidence" value="ECO:0007669"/>
    <property type="project" value="UniProtKB-KW"/>
</dbReference>
<evidence type="ECO:0000256" key="4">
    <source>
        <dbReference type="ARBA" id="ARBA00023163"/>
    </source>
</evidence>
<keyword evidence="2" id="KW-0805">Transcription regulation</keyword>
<dbReference type="RefSeq" id="WP_088961057.1">
    <property type="nucleotide sequence ID" value="NZ_JBEPBP010000089.1"/>
</dbReference>
<evidence type="ECO:0000313" key="10">
    <source>
        <dbReference type="Proteomes" id="UP000198228"/>
    </source>
</evidence>
<dbReference type="PANTHER" id="PTHR43214:SF24">
    <property type="entry name" value="TRANSCRIPTIONAL REGULATORY PROTEIN NARL-RELATED"/>
    <property type="match status" value="1"/>
</dbReference>
<dbReference type="SMART" id="SM00448">
    <property type="entry name" value="REC"/>
    <property type="match status" value="1"/>
</dbReference>
<feature type="domain" description="Response regulatory" evidence="8">
    <location>
        <begin position="2"/>
        <end position="122"/>
    </location>
</feature>
<keyword evidence="1 5" id="KW-0597">Phosphoprotein</keyword>
<dbReference type="SMART" id="SM00421">
    <property type="entry name" value="HTH_LUXR"/>
    <property type="match status" value="1"/>
</dbReference>
<protein>
    <submittedName>
        <fullName evidence="9">Two component transcriptional regulator, LuxR family</fullName>
    </submittedName>
</protein>
<reference evidence="9 10" key="1">
    <citation type="submission" date="2016-06" db="EMBL/GenBank/DDBJ databases">
        <authorList>
            <person name="Kjaerup R.B."/>
            <person name="Dalgaard T.S."/>
            <person name="Juul-Madsen H.R."/>
        </authorList>
    </citation>
    <scope>NUCLEOTIDE SEQUENCE [LARGE SCALE GENOMIC DNA]</scope>
    <source>
        <strain evidence="9 10">DSM 43821</strain>
    </source>
</reference>
<dbReference type="InterPro" id="IPR039420">
    <property type="entry name" value="WalR-like"/>
</dbReference>
<evidence type="ECO:0000256" key="3">
    <source>
        <dbReference type="ARBA" id="ARBA00023125"/>
    </source>
</evidence>
<dbReference type="InterPro" id="IPR001789">
    <property type="entry name" value="Sig_transdc_resp-reg_receiver"/>
</dbReference>
<gene>
    <name evidence="9" type="ORF">GA0074696_2270</name>
</gene>
<dbReference type="InterPro" id="IPR000792">
    <property type="entry name" value="Tscrpt_reg_LuxR_C"/>
</dbReference>
<sequence>MRVVIAEDLALLRDGLTRILEAFGFEVVAAVDNGPSVLSALVTHRPDVAVLDVRLPPTFTDEGLQAAIGARAEIPGLPILVLSQHVEQLYARELLSDRAGGVGYLLKDRVSNVAQFVDAVRRVAGGGTVMDPEVVSQLLASRSGAEPLQELTAREREVLGLMAEGRSNAAIAARLFVTEKAVSKHINNIFSKLRMPPSDDDNRRVLAVLTYLNGDDSQLPVPGRAPRRTAAGPSLPG</sequence>
<dbReference type="AlphaFoldDB" id="A0A1C4X1P2"/>
<dbReference type="CDD" id="cd06170">
    <property type="entry name" value="LuxR_C_like"/>
    <property type="match status" value="1"/>
</dbReference>
<dbReference type="EMBL" id="LT607410">
    <property type="protein sequence ID" value="SCF02366.1"/>
    <property type="molecule type" value="Genomic_DNA"/>
</dbReference>
<evidence type="ECO:0000313" key="9">
    <source>
        <dbReference type="EMBL" id="SCF02366.1"/>
    </source>
</evidence>
<keyword evidence="3" id="KW-0238">DNA-binding</keyword>
<proteinExistence type="predicted"/>